<dbReference type="PANTHER" id="PTHR10693">
    <property type="entry name" value="RAS GTPASE-ACTIVATING PROTEIN-BINDING PROTEIN"/>
    <property type="match status" value="1"/>
</dbReference>
<dbReference type="InterPro" id="IPR039539">
    <property type="entry name" value="Ras_GTPase_bind_prot"/>
</dbReference>
<dbReference type="PROSITE" id="PS50177">
    <property type="entry name" value="NTF2_DOMAIN"/>
    <property type="match status" value="1"/>
</dbReference>
<dbReference type="Pfam" id="PF00076">
    <property type="entry name" value="RRM_1"/>
    <property type="match status" value="1"/>
</dbReference>
<dbReference type="OMA" id="HSTNTIE"/>
<dbReference type="InParanoid" id="A0A2R6PW00"/>
<feature type="compositionally biased region" description="Polar residues" evidence="3">
    <location>
        <begin position="253"/>
        <end position="272"/>
    </location>
</feature>
<reference evidence="6 7" key="1">
    <citation type="submission" date="2017-07" db="EMBL/GenBank/DDBJ databases">
        <title>An improved, manually edited Actinidia chinensis var. chinensis (kiwifruit) genome highlights the challenges associated with draft genomes and gene prediction in plants.</title>
        <authorList>
            <person name="Pilkington S."/>
            <person name="Crowhurst R."/>
            <person name="Hilario E."/>
            <person name="Nardozza S."/>
            <person name="Fraser L."/>
            <person name="Peng Y."/>
            <person name="Gunaseelan K."/>
            <person name="Simpson R."/>
            <person name="Tahir J."/>
            <person name="Deroles S."/>
            <person name="Templeton K."/>
            <person name="Luo Z."/>
            <person name="Davy M."/>
            <person name="Cheng C."/>
            <person name="Mcneilage M."/>
            <person name="Scaglione D."/>
            <person name="Liu Y."/>
            <person name="Zhang Q."/>
            <person name="Datson P."/>
            <person name="De Silva N."/>
            <person name="Gardiner S."/>
            <person name="Bassett H."/>
            <person name="Chagne D."/>
            <person name="Mccallum J."/>
            <person name="Dzierzon H."/>
            <person name="Deng C."/>
            <person name="Wang Y.-Y."/>
            <person name="Barron N."/>
            <person name="Manako K."/>
            <person name="Bowen J."/>
            <person name="Foster T."/>
            <person name="Erridge Z."/>
            <person name="Tiffin H."/>
            <person name="Waite C."/>
            <person name="Davies K."/>
            <person name="Grierson E."/>
            <person name="Laing W."/>
            <person name="Kirk R."/>
            <person name="Chen X."/>
            <person name="Wood M."/>
            <person name="Montefiori M."/>
            <person name="Brummell D."/>
            <person name="Schwinn K."/>
            <person name="Catanach A."/>
            <person name="Fullerton C."/>
            <person name="Li D."/>
            <person name="Meiyalaghan S."/>
            <person name="Nieuwenhuizen N."/>
            <person name="Read N."/>
            <person name="Prakash R."/>
            <person name="Hunter D."/>
            <person name="Zhang H."/>
            <person name="Mckenzie M."/>
            <person name="Knabel M."/>
            <person name="Harris A."/>
            <person name="Allan A."/>
            <person name="Chen A."/>
            <person name="Janssen B."/>
            <person name="Plunkett B."/>
            <person name="Dwamena C."/>
            <person name="Voogd C."/>
            <person name="Leif D."/>
            <person name="Lafferty D."/>
            <person name="Souleyre E."/>
            <person name="Varkonyi-Gasic E."/>
            <person name="Gambi F."/>
            <person name="Hanley J."/>
            <person name="Yao J.-L."/>
            <person name="Cheung J."/>
            <person name="David K."/>
            <person name="Warren B."/>
            <person name="Marsh K."/>
            <person name="Snowden K."/>
            <person name="Lin-Wang K."/>
            <person name="Brian L."/>
            <person name="Martinez-Sanchez M."/>
            <person name="Wang M."/>
            <person name="Ileperuma N."/>
            <person name="Macnee N."/>
            <person name="Campin R."/>
            <person name="Mcatee P."/>
            <person name="Drummond R."/>
            <person name="Espley R."/>
            <person name="Ireland H."/>
            <person name="Wu R."/>
            <person name="Atkinson R."/>
            <person name="Karunairetnam S."/>
            <person name="Bulley S."/>
            <person name="Chunkath S."/>
            <person name="Hanley Z."/>
            <person name="Storey R."/>
            <person name="Thrimawithana A."/>
            <person name="Thomson S."/>
            <person name="David C."/>
            <person name="Testolin R."/>
        </authorList>
    </citation>
    <scope>NUCLEOTIDE SEQUENCE [LARGE SCALE GENOMIC DNA]</scope>
    <source>
        <strain evidence="7">cv. Red5</strain>
        <tissue evidence="6">Young leaf</tissue>
    </source>
</reference>
<dbReference type="CDD" id="cd00780">
    <property type="entry name" value="NTF2"/>
    <property type="match status" value="1"/>
</dbReference>
<gene>
    <name evidence="6" type="ORF">CEY00_Acc02029</name>
</gene>
<feature type="region of interest" description="Disordered" evidence="3">
    <location>
        <begin position="214"/>
        <end position="292"/>
    </location>
</feature>
<feature type="region of interest" description="Disordered" evidence="3">
    <location>
        <begin position="424"/>
        <end position="472"/>
    </location>
</feature>
<evidence type="ECO:0000313" key="7">
    <source>
        <dbReference type="Proteomes" id="UP000241394"/>
    </source>
</evidence>
<evidence type="ECO:0000256" key="1">
    <source>
        <dbReference type="ARBA" id="ARBA00022884"/>
    </source>
</evidence>
<dbReference type="InterPro" id="IPR002075">
    <property type="entry name" value="NTF2_dom"/>
</dbReference>
<evidence type="ECO:0000256" key="2">
    <source>
        <dbReference type="PROSITE-ProRule" id="PRU00176"/>
    </source>
</evidence>
<dbReference type="InterPro" id="IPR012677">
    <property type="entry name" value="Nucleotide-bd_a/b_plait_sf"/>
</dbReference>
<dbReference type="FunCoup" id="A0A2R6PW00">
    <property type="interactions" value="4992"/>
</dbReference>
<dbReference type="SUPFAM" id="SSF54427">
    <property type="entry name" value="NTF2-like"/>
    <property type="match status" value="1"/>
</dbReference>
<protein>
    <submittedName>
        <fullName evidence="6">G3BP-like protein</fullName>
    </submittedName>
</protein>
<dbReference type="InterPro" id="IPR000504">
    <property type="entry name" value="RRM_dom"/>
</dbReference>
<dbReference type="STRING" id="1590841.A0A2R6PW00"/>
<dbReference type="GO" id="GO:0005829">
    <property type="term" value="C:cytosol"/>
    <property type="evidence" value="ECO:0007669"/>
    <property type="project" value="TreeGrafter"/>
</dbReference>
<dbReference type="GO" id="GO:1990904">
    <property type="term" value="C:ribonucleoprotein complex"/>
    <property type="evidence" value="ECO:0007669"/>
    <property type="project" value="TreeGrafter"/>
</dbReference>
<dbReference type="PROSITE" id="PS50102">
    <property type="entry name" value="RRM"/>
    <property type="match status" value="1"/>
</dbReference>
<dbReference type="CDD" id="cd00590">
    <property type="entry name" value="RRM_SF"/>
    <property type="match status" value="1"/>
</dbReference>
<dbReference type="EMBL" id="NKQK01000022">
    <property type="protein sequence ID" value="PSR97920.1"/>
    <property type="molecule type" value="Genomic_DNA"/>
</dbReference>
<keyword evidence="7" id="KW-1185">Reference proteome</keyword>
<dbReference type="SUPFAM" id="SSF54928">
    <property type="entry name" value="RNA-binding domain, RBD"/>
    <property type="match status" value="1"/>
</dbReference>
<dbReference type="PANTHER" id="PTHR10693:SF58">
    <property type="entry name" value="OS02G0131700 PROTEIN"/>
    <property type="match status" value="1"/>
</dbReference>
<dbReference type="Gene3D" id="3.30.70.330">
    <property type="match status" value="1"/>
</dbReference>
<dbReference type="Proteomes" id="UP000241394">
    <property type="component" value="Chromosome LG22"/>
</dbReference>
<dbReference type="AlphaFoldDB" id="A0A2R6PW00"/>
<dbReference type="FunFam" id="3.10.450.50:FF:000003">
    <property type="entry name" value="Nuclear transport factor 2 family protein"/>
    <property type="match status" value="1"/>
</dbReference>
<sequence>MATPFHFPVTAAQVGTYFVGQYYQVLQHQPELVHQFYSDASTMLRIDGTMREAATAMLQIHAVIMSLNYMGVEIKTAHSLESWNGGILVMVSGSVHIKNFSGRRQFVQTFFLAPQEKGYFVLNDIFHFIDDEPLHHHPVAYLSQSNVDSKLYASATIPEPVSNYVMDRETRAMEFVAPADIKENGPVDTYNFSEEPLQHIPGAESILEGNFAESNGSLENSMDRVPDHLSAPVEEPVGEPQKRTYASILQVAKGQSATRSPPQSSVSKSTPPASEWNHEPEPPTQQSVASSTVVESLGAEAAEDFSALEDEGEIKSVYVRNLPSTVSAAEVEEEFKKFGRLKPDAVAIRNRKDIGVCYAFVEFEDTNGVQNAIKASTVQIAGQQVFIEERRANRINAFRGGRRGRGRGGYGYATEVPRVHLGARSFGSRNGYDGGSHDYNRTRGNGFYQPAPRQDRGFSSKQASRSEQNQSE</sequence>
<organism evidence="6 7">
    <name type="scientific">Actinidia chinensis var. chinensis</name>
    <name type="common">Chinese soft-hair kiwi</name>
    <dbReference type="NCBI Taxonomy" id="1590841"/>
    <lineage>
        <taxon>Eukaryota</taxon>
        <taxon>Viridiplantae</taxon>
        <taxon>Streptophyta</taxon>
        <taxon>Embryophyta</taxon>
        <taxon>Tracheophyta</taxon>
        <taxon>Spermatophyta</taxon>
        <taxon>Magnoliopsida</taxon>
        <taxon>eudicotyledons</taxon>
        <taxon>Gunneridae</taxon>
        <taxon>Pentapetalae</taxon>
        <taxon>asterids</taxon>
        <taxon>Ericales</taxon>
        <taxon>Actinidiaceae</taxon>
        <taxon>Actinidia</taxon>
    </lineage>
</organism>
<dbReference type="InterPro" id="IPR018222">
    <property type="entry name" value="Nuclear_transport_factor_2_euk"/>
</dbReference>
<reference evidence="7" key="2">
    <citation type="journal article" date="2018" name="BMC Genomics">
        <title>A manually annotated Actinidia chinensis var. chinensis (kiwifruit) genome highlights the challenges associated with draft genomes and gene prediction in plants.</title>
        <authorList>
            <person name="Pilkington S.M."/>
            <person name="Crowhurst R."/>
            <person name="Hilario E."/>
            <person name="Nardozza S."/>
            <person name="Fraser L."/>
            <person name="Peng Y."/>
            <person name="Gunaseelan K."/>
            <person name="Simpson R."/>
            <person name="Tahir J."/>
            <person name="Deroles S.C."/>
            <person name="Templeton K."/>
            <person name="Luo Z."/>
            <person name="Davy M."/>
            <person name="Cheng C."/>
            <person name="McNeilage M."/>
            <person name="Scaglione D."/>
            <person name="Liu Y."/>
            <person name="Zhang Q."/>
            <person name="Datson P."/>
            <person name="De Silva N."/>
            <person name="Gardiner S.E."/>
            <person name="Bassett H."/>
            <person name="Chagne D."/>
            <person name="McCallum J."/>
            <person name="Dzierzon H."/>
            <person name="Deng C."/>
            <person name="Wang Y.Y."/>
            <person name="Barron L."/>
            <person name="Manako K."/>
            <person name="Bowen J."/>
            <person name="Foster T.M."/>
            <person name="Erridge Z.A."/>
            <person name="Tiffin H."/>
            <person name="Waite C.N."/>
            <person name="Davies K.M."/>
            <person name="Grierson E.P."/>
            <person name="Laing W.A."/>
            <person name="Kirk R."/>
            <person name="Chen X."/>
            <person name="Wood M."/>
            <person name="Montefiori M."/>
            <person name="Brummell D.A."/>
            <person name="Schwinn K.E."/>
            <person name="Catanach A."/>
            <person name="Fullerton C."/>
            <person name="Li D."/>
            <person name="Meiyalaghan S."/>
            <person name="Nieuwenhuizen N."/>
            <person name="Read N."/>
            <person name="Prakash R."/>
            <person name="Hunter D."/>
            <person name="Zhang H."/>
            <person name="McKenzie M."/>
            <person name="Knabel M."/>
            <person name="Harris A."/>
            <person name="Allan A.C."/>
            <person name="Gleave A."/>
            <person name="Chen A."/>
            <person name="Janssen B.J."/>
            <person name="Plunkett B."/>
            <person name="Ampomah-Dwamena C."/>
            <person name="Voogd C."/>
            <person name="Leif D."/>
            <person name="Lafferty D."/>
            <person name="Souleyre E.J.F."/>
            <person name="Varkonyi-Gasic E."/>
            <person name="Gambi F."/>
            <person name="Hanley J."/>
            <person name="Yao J.L."/>
            <person name="Cheung J."/>
            <person name="David K.M."/>
            <person name="Warren B."/>
            <person name="Marsh K."/>
            <person name="Snowden K.C."/>
            <person name="Lin-Wang K."/>
            <person name="Brian L."/>
            <person name="Martinez-Sanchez M."/>
            <person name="Wang M."/>
            <person name="Ileperuma N."/>
            <person name="Macnee N."/>
            <person name="Campin R."/>
            <person name="McAtee P."/>
            <person name="Drummond R.S.M."/>
            <person name="Espley R.V."/>
            <person name="Ireland H.S."/>
            <person name="Wu R."/>
            <person name="Atkinson R.G."/>
            <person name="Karunairetnam S."/>
            <person name="Bulley S."/>
            <person name="Chunkath S."/>
            <person name="Hanley Z."/>
            <person name="Storey R."/>
            <person name="Thrimawithana A.H."/>
            <person name="Thomson S."/>
            <person name="David C."/>
            <person name="Testolin R."/>
            <person name="Huang H."/>
            <person name="Hellens R.P."/>
            <person name="Schaffer R.J."/>
        </authorList>
    </citation>
    <scope>NUCLEOTIDE SEQUENCE [LARGE SCALE GENOMIC DNA]</scope>
    <source>
        <strain evidence="7">cv. Red5</strain>
    </source>
</reference>
<evidence type="ECO:0000313" key="6">
    <source>
        <dbReference type="EMBL" id="PSR97920.1"/>
    </source>
</evidence>
<feature type="compositionally biased region" description="Polar residues" evidence="3">
    <location>
        <begin position="459"/>
        <end position="472"/>
    </location>
</feature>
<evidence type="ECO:0000259" key="5">
    <source>
        <dbReference type="PROSITE" id="PS50177"/>
    </source>
</evidence>
<dbReference type="Gene3D" id="3.10.450.50">
    <property type="match status" value="1"/>
</dbReference>
<dbReference type="SMART" id="SM00360">
    <property type="entry name" value="RRM"/>
    <property type="match status" value="1"/>
</dbReference>
<dbReference type="OrthoDB" id="339151at2759"/>
<dbReference type="Pfam" id="PF02136">
    <property type="entry name" value="NTF2"/>
    <property type="match status" value="1"/>
</dbReference>
<comment type="caution">
    <text evidence="6">The sequence shown here is derived from an EMBL/GenBank/DDBJ whole genome shotgun (WGS) entry which is preliminary data.</text>
</comment>
<accession>A0A2R6PW00</accession>
<proteinExistence type="predicted"/>
<dbReference type="Gramene" id="PSR97920">
    <property type="protein sequence ID" value="PSR97920"/>
    <property type="gene ID" value="CEY00_Acc02029"/>
</dbReference>
<keyword evidence="1 2" id="KW-0694">RNA-binding</keyword>
<evidence type="ECO:0000256" key="3">
    <source>
        <dbReference type="SAM" id="MobiDB-lite"/>
    </source>
</evidence>
<feature type="domain" description="RRM" evidence="4">
    <location>
        <begin position="315"/>
        <end position="400"/>
    </location>
</feature>
<dbReference type="InterPro" id="IPR035979">
    <property type="entry name" value="RBD_domain_sf"/>
</dbReference>
<feature type="domain" description="NTF2" evidence="5">
    <location>
        <begin position="14"/>
        <end position="128"/>
    </location>
</feature>
<dbReference type="GO" id="GO:0003729">
    <property type="term" value="F:mRNA binding"/>
    <property type="evidence" value="ECO:0007669"/>
    <property type="project" value="TreeGrafter"/>
</dbReference>
<dbReference type="InterPro" id="IPR032710">
    <property type="entry name" value="NTF2-like_dom_sf"/>
</dbReference>
<evidence type="ECO:0000259" key="4">
    <source>
        <dbReference type="PROSITE" id="PS50102"/>
    </source>
</evidence>
<name>A0A2R6PW00_ACTCC</name>